<evidence type="ECO:0000313" key="1">
    <source>
        <dbReference type="EMBL" id="RXK17078.1"/>
    </source>
</evidence>
<dbReference type="EMBL" id="NXID01000001">
    <property type="protein sequence ID" value="RXK17078.1"/>
    <property type="molecule type" value="Genomic_DNA"/>
</dbReference>
<name>A0AAX2AJK5_9BACT</name>
<evidence type="ECO:0000313" key="2">
    <source>
        <dbReference type="Proteomes" id="UP000290092"/>
    </source>
</evidence>
<protein>
    <recommendedName>
        <fullName evidence="3">Periplasmic protein</fullName>
    </recommendedName>
</protein>
<evidence type="ECO:0008006" key="3">
    <source>
        <dbReference type="Google" id="ProtNLM"/>
    </source>
</evidence>
<reference evidence="1 2" key="1">
    <citation type="submission" date="2017-09" db="EMBL/GenBank/DDBJ databases">
        <title>Genomics of the genus Arcobacter.</title>
        <authorList>
            <person name="Perez-Cataluna A."/>
            <person name="Figueras M.J."/>
            <person name="Salas-Masso N."/>
        </authorList>
    </citation>
    <scope>NUCLEOTIDE SEQUENCE [LARGE SCALE GENOMIC DNA]</scope>
    <source>
        <strain evidence="1 2">CECT 7386</strain>
    </source>
</reference>
<accession>A0AAX2AJK5</accession>
<dbReference type="KEGG" id="amyt:AMYT_2647"/>
<organism evidence="1 2">
    <name type="scientific">Malaciobacter mytili LMG 24559</name>
    <dbReference type="NCBI Taxonomy" id="1032238"/>
    <lineage>
        <taxon>Bacteria</taxon>
        <taxon>Pseudomonadati</taxon>
        <taxon>Campylobacterota</taxon>
        <taxon>Epsilonproteobacteria</taxon>
        <taxon>Campylobacterales</taxon>
        <taxon>Arcobacteraceae</taxon>
        <taxon>Malaciobacter</taxon>
    </lineage>
</organism>
<keyword evidence="2" id="KW-1185">Reference proteome</keyword>
<gene>
    <name evidence="1" type="ORF">CP985_00270</name>
</gene>
<dbReference type="AlphaFoldDB" id="A0AAX2AJK5"/>
<dbReference type="RefSeq" id="WP_114842990.1">
    <property type="nucleotide sequence ID" value="NZ_CP031219.1"/>
</dbReference>
<proteinExistence type="predicted"/>
<dbReference type="Proteomes" id="UP000290092">
    <property type="component" value="Unassembled WGS sequence"/>
</dbReference>
<sequence length="120" mass="14534">MLFLVFFGFIAFIFIALNMYDNSNLKELEEYIKTQNCKNYIYSKGSYKAICENRVLEMKNSLVIDLQKNKAEYFFKDINKIEKQKNSIIFNDKKLDFNSKEDMEIFYKFLQEKLQNERNN</sequence>
<comment type="caution">
    <text evidence="1">The sequence shown here is derived from an EMBL/GenBank/DDBJ whole genome shotgun (WGS) entry which is preliminary data.</text>
</comment>